<evidence type="ECO:0000313" key="14">
    <source>
        <dbReference type="RefSeq" id="XP_015281824.1"/>
    </source>
</evidence>
<dbReference type="InterPro" id="IPR036291">
    <property type="entry name" value="NAD(P)-bd_dom_sf"/>
</dbReference>
<keyword evidence="9" id="KW-0496">Mitochondrion</keyword>
<evidence type="ECO:0000256" key="7">
    <source>
        <dbReference type="ARBA" id="ARBA00023027"/>
    </source>
</evidence>
<dbReference type="PROSITE" id="PS00067">
    <property type="entry name" value="3HCDH"/>
    <property type="match status" value="1"/>
</dbReference>
<keyword evidence="13" id="KW-1185">Reference proteome</keyword>
<evidence type="ECO:0000256" key="9">
    <source>
        <dbReference type="ARBA" id="ARBA00023128"/>
    </source>
</evidence>
<reference evidence="14" key="1">
    <citation type="submission" date="2025-08" db="UniProtKB">
        <authorList>
            <consortium name="RefSeq"/>
        </authorList>
    </citation>
    <scope>IDENTIFICATION</scope>
</reference>
<evidence type="ECO:0000259" key="12">
    <source>
        <dbReference type="Pfam" id="PF02737"/>
    </source>
</evidence>
<evidence type="ECO:0000259" key="11">
    <source>
        <dbReference type="Pfam" id="PF00725"/>
    </source>
</evidence>
<dbReference type="Pfam" id="PF00725">
    <property type="entry name" value="3HCDH"/>
    <property type="match status" value="1"/>
</dbReference>
<sequence length="309" mass="33932">MAFATRQFLRAISTAAAKKLVVKHVTVIGGGLMGAGIAQIAAATGHTVILVDQTDEILNKSKKGIQESLKKLAKKKFADKPEEGTQYIEKVLKNLTTSTDPVSVVHSTDLVVEAIVENVAVKNELFKTLDKFAPEHTIFASNTSSLPITEMANATTRQDRFGGLHFFNPVPLMKLVEVVKAPMTSQKTFESLVDFTRALGKTPVSCKDTPGFVVNRLLVPYLMEAVRLFERGDASKEDIDVAMKLGAGYPMGPFELLDYVGLDTSKYIIDGWHQLEPENPLFAPSPLLDKLVEEKKLGKKTGEGFYNYQ</sequence>
<dbReference type="Gene3D" id="1.10.1040.10">
    <property type="entry name" value="N-(1-d-carboxylethyl)-l-norvaline Dehydrogenase, domain 2"/>
    <property type="match status" value="1"/>
</dbReference>
<evidence type="ECO:0000256" key="8">
    <source>
        <dbReference type="ARBA" id="ARBA00023098"/>
    </source>
</evidence>
<feature type="domain" description="3-hydroxyacyl-CoA dehydrogenase NAD binding" evidence="12">
    <location>
        <begin position="24"/>
        <end position="209"/>
    </location>
</feature>
<keyword evidence="8" id="KW-0443">Lipid metabolism</keyword>
<gene>
    <name evidence="14" type="primary">HADH</name>
</gene>
<dbReference type="InterPro" id="IPR006108">
    <property type="entry name" value="3HC_DH_C"/>
</dbReference>
<keyword evidence="6" id="KW-0560">Oxidoreductase</keyword>
<name>A0ABM1L787_GEKJA</name>
<evidence type="ECO:0000256" key="6">
    <source>
        <dbReference type="ARBA" id="ARBA00023002"/>
    </source>
</evidence>
<evidence type="ECO:0000256" key="5">
    <source>
        <dbReference type="ARBA" id="ARBA00022832"/>
    </source>
</evidence>
<dbReference type="InterPro" id="IPR006176">
    <property type="entry name" value="3-OHacyl-CoA_DH_NAD-bd"/>
</dbReference>
<dbReference type="InterPro" id="IPR006180">
    <property type="entry name" value="3-OHacyl-CoA_DH_CS"/>
</dbReference>
<dbReference type="SUPFAM" id="SSF48179">
    <property type="entry name" value="6-phosphogluconate dehydrogenase C-terminal domain-like"/>
    <property type="match status" value="1"/>
</dbReference>
<dbReference type="Proteomes" id="UP000694871">
    <property type="component" value="Unplaced"/>
</dbReference>
<dbReference type="PANTHER" id="PTHR43561">
    <property type="match status" value="1"/>
</dbReference>
<dbReference type="InterPro" id="IPR008927">
    <property type="entry name" value="6-PGluconate_DH-like_C_sf"/>
</dbReference>
<keyword evidence="7" id="KW-0520">NAD</keyword>
<dbReference type="SUPFAM" id="SSF51735">
    <property type="entry name" value="NAD(P)-binding Rossmann-fold domains"/>
    <property type="match status" value="1"/>
</dbReference>
<protein>
    <recommendedName>
        <fullName evidence="4">3-hydroxyacyl-CoA dehydrogenase</fullName>
        <ecNumber evidence="4">1.1.1.35</ecNumber>
    </recommendedName>
</protein>
<dbReference type="Pfam" id="PF02737">
    <property type="entry name" value="3HCDH_N"/>
    <property type="match status" value="1"/>
</dbReference>
<accession>A0ABM1L787</accession>
<evidence type="ECO:0000256" key="4">
    <source>
        <dbReference type="ARBA" id="ARBA00013000"/>
    </source>
</evidence>
<comment type="catalytic activity">
    <reaction evidence="10">
        <text>a (3S)-3-hydroxyacyl-CoA + NAD(+) = a 3-oxoacyl-CoA + NADH + H(+)</text>
        <dbReference type="Rhea" id="RHEA:22432"/>
        <dbReference type="ChEBI" id="CHEBI:15378"/>
        <dbReference type="ChEBI" id="CHEBI:57318"/>
        <dbReference type="ChEBI" id="CHEBI:57540"/>
        <dbReference type="ChEBI" id="CHEBI:57945"/>
        <dbReference type="ChEBI" id="CHEBI:90726"/>
        <dbReference type="EC" id="1.1.1.35"/>
    </reaction>
</comment>
<dbReference type="InterPro" id="IPR052242">
    <property type="entry name" value="Mito_3-hydroxyacyl-CoA_DH"/>
</dbReference>
<evidence type="ECO:0000256" key="1">
    <source>
        <dbReference type="ARBA" id="ARBA00004305"/>
    </source>
</evidence>
<dbReference type="GeneID" id="107123147"/>
<evidence type="ECO:0000256" key="2">
    <source>
        <dbReference type="ARBA" id="ARBA00005005"/>
    </source>
</evidence>
<proteinExistence type="inferred from homology"/>
<dbReference type="PIRSF" id="PIRSF000105">
    <property type="entry name" value="HCDH"/>
    <property type="match status" value="1"/>
</dbReference>
<comment type="pathway">
    <text evidence="2">Lipid metabolism; fatty acid beta-oxidation.</text>
</comment>
<dbReference type="InterPro" id="IPR013328">
    <property type="entry name" value="6PGD_dom2"/>
</dbReference>
<feature type="domain" description="3-hydroxyacyl-CoA dehydrogenase C-terminal" evidence="11">
    <location>
        <begin position="211"/>
        <end position="308"/>
    </location>
</feature>
<comment type="similarity">
    <text evidence="3">Belongs to the 3-hydroxyacyl-CoA dehydrogenase family.</text>
</comment>
<dbReference type="EC" id="1.1.1.35" evidence="4"/>
<evidence type="ECO:0000313" key="13">
    <source>
        <dbReference type="Proteomes" id="UP000694871"/>
    </source>
</evidence>
<dbReference type="RefSeq" id="XP_015281824.1">
    <property type="nucleotide sequence ID" value="XM_015426338.1"/>
</dbReference>
<dbReference type="PANTHER" id="PTHR43561:SF3">
    <property type="entry name" value="HYDROXYACYL-COENZYME A DEHYDROGENASE, MITOCHONDRIAL"/>
    <property type="match status" value="1"/>
</dbReference>
<dbReference type="Gene3D" id="3.40.50.720">
    <property type="entry name" value="NAD(P)-binding Rossmann-like Domain"/>
    <property type="match status" value="1"/>
</dbReference>
<evidence type="ECO:0000256" key="10">
    <source>
        <dbReference type="ARBA" id="ARBA00049556"/>
    </source>
</evidence>
<evidence type="ECO:0000256" key="3">
    <source>
        <dbReference type="ARBA" id="ARBA00009463"/>
    </source>
</evidence>
<keyword evidence="5" id="KW-0276">Fatty acid metabolism</keyword>
<dbReference type="InterPro" id="IPR022694">
    <property type="entry name" value="3-OHacyl-CoA_DH"/>
</dbReference>
<organism evidence="13 14">
    <name type="scientific">Gekko japonicus</name>
    <name type="common">Schlegel's Japanese gecko</name>
    <dbReference type="NCBI Taxonomy" id="146911"/>
    <lineage>
        <taxon>Eukaryota</taxon>
        <taxon>Metazoa</taxon>
        <taxon>Chordata</taxon>
        <taxon>Craniata</taxon>
        <taxon>Vertebrata</taxon>
        <taxon>Euteleostomi</taxon>
        <taxon>Lepidosauria</taxon>
        <taxon>Squamata</taxon>
        <taxon>Bifurcata</taxon>
        <taxon>Gekkota</taxon>
        <taxon>Gekkonidae</taxon>
        <taxon>Gekkoninae</taxon>
        <taxon>Gekko</taxon>
    </lineage>
</organism>
<comment type="subcellular location">
    <subcellularLocation>
        <location evidence="1">Mitochondrion matrix</location>
    </subcellularLocation>
</comment>